<dbReference type="RefSeq" id="WP_284372351.1">
    <property type="nucleotide sequence ID" value="NZ_BSNL01000001.1"/>
</dbReference>
<feature type="domain" description="DEAD-box RNA helicase Q" evidence="10">
    <location>
        <begin position="2"/>
        <end position="30"/>
    </location>
</feature>
<evidence type="ECO:0000256" key="2">
    <source>
        <dbReference type="ARBA" id="ARBA00022801"/>
    </source>
</evidence>
<dbReference type="Pfam" id="PF00271">
    <property type="entry name" value="Helicase_C"/>
    <property type="match status" value="1"/>
</dbReference>
<evidence type="ECO:0000313" key="11">
    <source>
        <dbReference type="EMBL" id="GLQ26826.1"/>
    </source>
</evidence>
<keyword evidence="12" id="KW-1185">Reference proteome</keyword>
<reference evidence="11" key="1">
    <citation type="journal article" date="2014" name="Int. J. Syst. Evol. Microbiol.">
        <title>Complete genome of a new Firmicutes species belonging to the dominant human colonic microbiota ('Ruminococcus bicirculans') reveals two chromosomes and a selective capacity to utilize plant glucans.</title>
        <authorList>
            <consortium name="NISC Comparative Sequencing Program"/>
            <person name="Wegmann U."/>
            <person name="Louis P."/>
            <person name="Goesmann A."/>
            <person name="Henrissat B."/>
            <person name="Duncan S.H."/>
            <person name="Flint H.J."/>
        </authorList>
    </citation>
    <scope>NUCLEOTIDE SEQUENCE</scope>
    <source>
        <strain evidence="11">NBRC 109915</strain>
    </source>
</reference>
<feature type="domain" description="Helicase ATP-binding" evidence="8">
    <location>
        <begin position="33"/>
        <end position="208"/>
    </location>
</feature>
<keyword evidence="1" id="KW-0547">Nucleotide-binding</keyword>
<dbReference type="PROSITE" id="PS51194">
    <property type="entry name" value="HELICASE_CTER"/>
    <property type="match status" value="1"/>
</dbReference>
<evidence type="ECO:0000256" key="7">
    <source>
        <dbReference type="SAM" id="MobiDB-lite"/>
    </source>
</evidence>
<dbReference type="Proteomes" id="UP001161388">
    <property type="component" value="Unassembled WGS sequence"/>
</dbReference>
<dbReference type="InterPro" id="IPR050079">
    <property type="entry name" value="DEAD_box_RNA_helicase"/>
</dbReference>
<dbReference type="Gene3D" id="3.40.50.300">
    <property type="entry name" value="P-loop containing nucleotide triphosphate hydrolases"/>
    <property type="match status" value="2"/>
</dbReference>
<evidence type="ECO:0000256" key="1">
    <source>
        <dbReference type="ARBA" id="ARBA00022741"/>
    </source>
</evidence>
<dbReference type="PROSITE" id="PS51192">
    <property type="entry name" value="HELICASE_ATP_BIND_1"/>
    <property type="match status" value="1"/>
</dbReference>
<feature type="domain" description="Helicase C-terminal" evidence="9">
    <location>
        <begin position="231"/>
        <end position="382"/>
    </location>
</feature>
<dbReference type="InterPro" id="IPR001650">
    <property type="entry name" value="Helicase_C-like"/>
</dbReference>
<dbReference type="GO" id="GO:0004386">
    <property type="term" value="F:helicase activity"/>
    <property type="evidence" value="ECO:0007669"/>
    <property type="project" value="UniProtKB-KW"/>
</dbReference>
<dbReference type="InterPro" id="IPR014001">
    <property type="entry name" value="Helicase_ATP-bd"/>
</dbReference>
<dbReference type="InterPro" id="IPR044742">
    <property type="entry name" value="DEAD/DEAH_RhlB"/>
</dbReference>
<dbReference type="CDD" id="cd18787">
    <property type="entry name" value="SF2_C_DEAD"/>
    <property type="match status" value="1"/>
</dbReference>
<feature type="region of interest" description="Disordered" evidence="7">
    <location>
        <begin position="376"/>
        <end position="436"/>
    </location>
</feature>
<evidence type="ECO:0000256" key="3">
    <source>
        <dbReference type="ARBA" id="ARBA00022806"/>
    </source>
</evidence>
<dbReference type="SMART" id="SM00490">
    <property type="entry name" value="HELICc"/>
    <property type="match status" value="1"/>
</dbReference>
<evidence type="ECO:0000259" key="9">
    <source>
        <dbReference type="PROSITE" id="PS51194"/>
    </source>
</evidence>
<proteinExistence type="inferred from homology"/>
<dbReference type="SUPFAM" id="SSF52540">
    <property type="entry name" value="P-loop containing nucleoside triphosphate hydrolases"/>
    <property type="match status" value="2"/>
</dbReference>
<dbReference type="InterPro" id="IPR011545">
    <property type="entry name" value="DEAD/DEAH_box_helicase_dom"/>
</dbReference>
<keyword evidence="2" id="KW-0378">Hydrolase</keyword>
<organism evidence="11 12">
    <name type="scientific">Sulfitobacter pacificus</name>
    <dbReference type="NCBI Taxonomy" id="1499314"/>
    <lineage>
        <taxon>Bacteria</taxon>
        <taxon>Pseudomonadati</taxon>
        <taxon>Pseudomonadota</taxon>
        <taxon>Alphaproteobacteria</taxon>
        <taxon>Rhodobacterales</taxon>
        <taxon>Roseobacteraceae</taxon>
        <taxon>Sulfitobacter</taxon>
    </lineage>
</organism>
<gene>
    <name evidence="11" type="ORF">GCM10007927_16290</name>
</gene>
<dbReference type="PANTHER" id="PTHR47959:SF13">
    <property type="entry name" value="ATP-DEPENDENT RNA HELICASE RHLE"/>
    <property type="match status" value="1"/>
</dbReference>
<dbReference type="CDD" id="cd00268">
    <property type="entry name" value="DEADc"/>
    <property type="match status" value="1"/>
</dbReference>
<evidence type="ECO:0000313" key="12">
    <source>
        <dbReference type="Proteomes" id="UP001161388"/>
    </source>
</evidence>
<evidence type="ECO:0000259" key="10">
    <source>
        <dbReference type="PROSITE" id="PS51195"/>
    </source>
</evidence>
<feature type="short sequence motif" description="Q motif" evidence="6">
    <location>
        <begin position="2"/>
        <end position="30"/>
    </location>
</feature>
<sequence length="436" mass="46756">MSDFDMMELPAKLVARLTEMGLKDPTPIQKQAIPHALNGRDVMGLAQTGTGKTAAFGVPLVAQMLQNPKRPSPKSVRALVLAPTRELAQQIMQNLKGFCEGTPLKAQMVVGGQSINPQISRLSKGVDMLVATPGRLLDLMDRRAVRLEETTFLVLDEADQMLDMGFIHDLRKISAVIPKERQTMLFSATMPKLMSEIANSYLKNPIRIEVSPPGKAADKITQEVHFIAKAEKQSLLIELLAKHKGERALVFGRTKHGCEKLMKTLVKAGFDAASIHGNKSQGQRDRAIAGFKSGDVTVLVATDVAARGLDIPDVKHVYNYELPNVPDNYVHRIGRTARAGKDGAAVAFCAPDEMGELIAIQKVMKIRIPVASGRPWEGAEIEEKPKQSRGRGRGGRSGGRPGGGGGGGQGAGKPAGGNRRRRGGGGRGKPGGQQAA</sequence>
<evidence type="ECO:0000259" key="8">
    <source>
        <dbReference type="PROSITE" id="PS51192"/>
    </source>
</evidence>
<dbReference type="SMART" id="SM00487">
    <property type="entry name" value="DEXDc"/>
    <property type="match status" value="1"/>
</dbReference>
<dbReference type="PROSITE" id="PS51195">
    <property type="entry name" value="Q_MOTIF"/>
    <property type="match status" value="1"/>
</dbReference>
<feature type="compositionally biased region" description="Gly residues" evidence="7">
    <location>
        <begin position="395"/>
        <end position="415"/>
    </location>
</feature>
<accession>A0ABQ5VIA3</accession>
<dbReference type="EMBL" id="BSNL01000001">
    <property type="protein sequence ID" value="GLQ26826.1"/>
    <property type="molecule type" value="Genomic_DNA"/>
</dbReference>
<keyword evidence="3 11" id="KW-0347">Helicase</keyword>
<dbReference type="InterPro" id="IPR027417">
    <property type="entry name" value="P-loop_NTPase"/>
</dbReference>
<dbReference type="InterPro" id="IPR014014">
    <property type="entry name" value="RNA_helicase_DEAD_Q_motif"/>
</dbReference>
<name>A0ABQ5VIA3_9RHOB</name>
<comment type="similarity">
    <text evidence="5">Belongs to the DEAD box helicase family.</text>
</comment>
<reference evidence="11" key="2">
    <citation type="submission" date="2023-01" db="EMBL/GenBank/DDBJ databases">
        <title>Draft genome sequence of Sulfitobacter pacificus strain NBRC 109915.</title>
        <authorList>
            <person name="Sun Q."/>
            <person name="Mori K."/>
        </authorList>
    </citation>
    <scope>NUCLEOTIDE SEQUENCE</scope>
    <source>
        <strain evidence="11">NBRC 109915</strain>
    </source>
</reference>
<evidence type="ECO:0000256" key="4">
    <source>
        <dbReference type="ARBA" id="ARBA00022840"/>
    </source>
</evidence>
<feature type="compositionally biased region" description="Gly residues" evidence="7">
    <location>
        <begin position="425"/>
        <end position="436"/>
    </location>
</feature>
<dbReference type="Pfam" id="PF00270">
    <property type="entry name" value="DEAD"/>
    <property type="match status" value="1"/>
</dbReference>
<dbReference type="PANTHER" id="PTHR47959">
    <property type="entry name" value="ATP-DEPENDENT RNA HELICASE RHLE-RELATED"/>
    <property type="match status" value="1"/>
</dbReference>
<comment type="caution">
    <text evidence="11">The sequence shown here is derived from an EMBL/GenBank/DDBJ whole genome shotgun (WGS) entry which is preliminary data.</text>
</comment>
<keyword evidence="4" id="KW-0067">ATP-binding</keyword>
<protein>
    <submittedName>
        <fullName evidence="11">DEAD/DEAH box helicase</fullName>
    </submittedName>
</protein>
<evidence type="ECO:0000256" key="5">
    <source>
        <dbReference type="ARBA" id="ARBA00038437"/>
    </source>
</evidence>
<evidence type="ECO:0000256" key="6">
    <source>
        <dbReference type="PROSITE-ProRule" id="PRU00552"/>
    </source>
</evidence>